<keyword evidence="2" id="KW-0808">Transferase</keyword>
<evidence type="ECO:0000256" key="5">
    <source>
        <dbReference type="ARBA" id="ARBA00022840"/>
    </source>
</evidence>
<dbReference type="GO" id="GO:0007254">
    <property type="term" value="P:JNK cascade"/>
    <property type="evidence" value="ECO:0007669"/>
    <property type="project" value="TreeGrafter"/>
</dbReference>
<gene>
    <name evidence="7" type="ORF">F8M41_014463</name>
</gene>
<evidence type="ECO:0000256" key="3">
    <source>
        <dbReference type="ARBA" id="ARBA00022741"/>
    </source>
</evidence>
<name>A0A8H4ENM4_GIGMA</name>
<protein>
    <submittedName>
        <fullName evidence="7">Kinase-like domain-containing protein</fullName>
    </submittedName>
</protein>
<dbReference type="InterPro" id="IPR001245">
    <property type="entry name" value="Ser-Thr/Tyr_kinase_cat_dom"/>
</dbReference>
<dbReference type="OrthoDB" id="4062651at2759"/>
<dbReference type="GO" id="GO:0004709">
    <property type="term" value="F:MAP kinase kinase kinase activity"/>
    <property type="evidence" value="ECO:0007669"/>
    <property type="project" value="TreeGrafter"/>
</dbReference>
<evidence type="ECO:0000259" key="6">
    <source>
        <dbReference type="PROSITE" id="PS50011"/>
    </source>
</evidence>
<dbReference type="PROSITE" id="PS50011">
    <property type="entry name" value="PROTEIN_KINASE_DOM"/>
    <property type="match status" value="1"/>
</dbReference>
<evidence type="ECO:0000256" key="4">
    <source>
        <dbReference type="ARBA" id="ARBA00022777"/>
    </source>
</evidence>
<dbReference type="Proteomes" id="UP000439903">
    <property type="component" value="Unassembled WGS sequence"/>
</dbReference>
<dbReference type="AlphaFoldDB" id="A0A8H4ENM4"/>
<reference evidence="7 8" key="1">
    <citation type="journal article" date="2019" name="Environ. Microbiol.">
        <title>At the nexus of three kingdoms: the genome of the mycorrhizal fungus Gigaspora margarita provides insights into plant, endobacterial and fungal interactions.</title>
        <authorList>
            <person name="Venice F."/>
            <person name="Ghignone S."/>
            <person name="Salvioli di Fossalunga A."/>
            <person name="Amselem J."/>
            <person name="Novero M."/>
            <person name="Xianan X."/>
            <person name="Sedzielewska Toro K."/>
            <person name="Morin E."/>
            <person name="Lipzen A."/>
            <person name="Grigoriev I.V."/>
            <person name="Henrissat B."/>
            <person name="Martin F.M."/>
            <person name="Bonfante P."/>
        </authorList>
    </citation>
    <scope>NUCLEOTIDE SEQUENCE [LARGE SCALE GENOMIC DNA]</scope>
    <source>
        <strain evidence="7 8">BEG34</strain>
    </source>
</reference>
<dbReference type="PANTHER" id="PTHR46716">
    <property type="entry name" value="MITOGEN-ACTIVATED PROTEIN KINASE KINASE KINASE 7"/>
    <property type="match status" value="1"/>
</dbReference>
<evidence type="ECO:0000256" key="2">
    <source>
        <dbReference type="ARBA" id="ARBA00022679"/>
    </source>
</evidence>
<dbReference type="Pfam" id="PF07714">
    <property type="entry name" value="PK_Tyr_Ser-Thr"/>
    <property type="match status" value="1"/>
</dbReference>
<dbReference type="InterPro" id="IPR011009">
    <property type="entry name" value="Kinase-like_dom_sf"/>
</dbReference>
<evidence type="ECO:0000313" key="7">
    <source>
        <dbReference type="EMBL" id="KAF0525586.1"/>
    </source>
</evidence>
<organism evidence="7 8">
    <name type="scientific">Gigaspora margarita</name>
    <dbReference type="NCBI Taxonomy" id="4874"/>
    <lineage>
        <taxon>Eukaryota</taxon>
        <taxon>Fungi</taxon>
        <taxon>Fungi incertae sedis</taxon>
        <taxon>Mucoromycota</taxon>
        <taxon>Glomeromycotina</taxon>
        <taxon>Glomeromycetes</taxon>
        <taxon>Diversisporales</taxon>
        <taxon>Gigasporaceae</taxon>
        <taxon>Gigaspora</taxon>
    </lineage>
</organism>
<comment type="caution">
    <text evidence="7">The sequence shown here is derived from an EMBL/GenBank/DDBJ whole genome shotgun (WGS) entry which is preliminary data.</text>
</comment>
<proteinExistence type="predicted"/>
<dbReference type="PANTHER" id="PTHR46716:SF1">
    <property type="entry name" value="MITOGEN-ACTIVATED PROTEIN KINASE KINASE KINASE 7"/>
    <property type="match status" value="1"/>
</dbReference>
<keyword evidence="3" id="KW-0547">Nucleotide-binding</keyword>
<dbReference type="EMBL" id="WTPW01000298">
    <property type="protein sequence ID" value="KAF0525586.1"/>
    <property type="molecule type" value="Genomic_DNA"/>
</dbReference>
<dbReference type="GO" id="GO:0005524">
    <property type="term" value="F:ATP binding"/>
    <property type="evidence" value="ECO:0007669"/>
    <property type="project" value="UniProtKB-KW"/>
</dbReference>
<dbReference type="GO" id="GO:0006955">
    <property type="term" value="P:immune response"/>
    <property type="evidence" value="ECO:0007669"/>
    <property type="project" value="TreeGrafter"/>
</dbReference>
<dbReference type="SUPFAM" id="SSF56112">
    <property type="entry name" value="Protein kinase-like (PK-like)"/>
    <property type="match status" value="1"/>
</dbReference>
<feature type="domain" description="Protein kinase" evidence="6">
    <location>
        <begin position="1"/>
        <end position="248"/>
    </location>
</feature>
<keyword evidence="8" id="KW-1185">Reference proteome</keyword>
<accession>A0A8H4ENM4</accession>
<dbReference type="InterPro" id="IPR000719">
    <property type="entry name" value="Prot_kinase_dom"/>
</dbReference>
<keyword evidence="5" id="KW-0067">ATP-binding</keyword>
<keyword evidence="1" id="KW-0723">Serine/threonine-protein kinase</keyword>
<dbReference type="Gene3D" id="1.10.510.10">
    <property type="entry name" value="Transferase(Phosphotransferase) domain 1"/>
    <property type="match status" value="1"/>
</dbReference>
<sequence length="508" mass="57832">MFNTPTLLQKKFRTIDYCEFTDLNILNGNIHKALWEDFGEMVVLKKSRKRRKVCNEQENTKNIFVHEGKMMIAAHLMKKGTDHVYEPIWKRDAETTTAAHGKAAETTPVEIAGTTTAAHGKAVETTPAEVTETTTAVPAAGTTTDNRYESLSYAAPEVLLAKNITYQTDIYSFGIILYEIMTGLSPHQNLTPDNLNIRIIGICNGLKPVLQKNIPEPVEHLITQCWDSDPSQRPKIDELNDVLRHMNSDAFEKEDAETTRMIKVIDLFNATVMPKENNLAIITTHALRKEPSRRTKIKRSSLQLRPISSIAPDRITLTITIQPLLNPQILQGTFLNALADKRCKNSTLSPPGFTSSHLFPTTSPILPVPFEEDEKTHTRGYWTVIVMISRNENASFSHYQQCEISQVGYCYQNGYQVFSDYKKIDEMHKVIYNIGKVTYYMNFIENFIYGLIYLVLFERNSRGMNVGDCYFRGIGVERDGKKAFEQKLNNYNAIYHLPEALFDHTQTT</sequence>
<evidence type="ECO:0000256" key="1">
    <source>
        <dbReference type="ARBA" id="ARBA00022527"/>
    </source>
</evidence>
<keyword evidence="4 7" id="KW-0418">Kinase</keyword>
<evidence type="ECO:0000313" key="8">
    <source>
        <dbReference type="Proteomes" id="UP000439903"/>
    </source>
</evidence>